<evidence type="ECO:0000256" key="5">
    <source>
        <dbReference type="ARBA" id="ARBA00023136"/>
    </source>
</evidence>
<evidence type="ECO:0000256" key="3">
    <source>
        <dbReference type="ARBA" id="ARBA00022692"/>
    </source>
</evidence>
<dbReference type="Pfam" id="PF01040">
    <property type="entry name" value="UbiA"/>
    <property type="match status" value="1"/>
</dbReference>
<evidence type="ECO:0000256" key="2">
    <source>
        <dbReference type="ARBA" id="ARBA00022475"/>
    </source>
</evidence>
<feature type="transmembrane region" description="Helical" evidence="6">
    <location>
        <begin position="216"/>
        <end position="235"/>
    </location>
</feature>
<dbReference type="GO" id="GO:0016765">
    <property type="term" value="F:transferase activity, transferring alkyl or aryl (other than methyl) groups"/>
    <property type="evidence" value="ECO:0007669"/>
    <property type="project" value="InterPro"/>
</dbReference>
<dbReference type="InterPro" id="IPR000537">
    <property type="entry name" value="UbiA_prenyltransferase"/>
</dbReference>
<gene>
    <name evidence="7" type="ORF">GTP46_12700</name>
</gene>
<evidence type="ECO:0000313" key="7">
    <source>
        <dbReference type="EMBL" id="MYM23508.1"/>
    </source>
</evidence>
<dbReference type="EMBL" id="WWCN01000007">
    <property type="protein sequence ID" value="MYM23508.1"/>
    <property type="molecule type" value="Genomic_DNA"/>
</dbReference>
<keyword evidence="7" id="KW-0808">Transferase</keyword>
<evidence type="ECO:0000313" key="8">
    <source>
        <dbReference type="Proteomes" id="UP000479335"/>
    </source>
</evidence>
<dbReference type="Gene3D" id="1.10.357.140">
    <property type="entry name" value="UbiA prenyltransferase"/>
    <property type="match status" value="1"/>
</dbReference>
<keyword evidence="2" id="KW-1003">Cell membrane</keyword>
<dbReference type="NCBIfam" id="NF006088">
    <property type="entry name" value="PRK08238.1"/>
    <property type="match status" value="1"/>
</dbReference>
<sequence length="302" mass="33027">MTSAEFELRQQPSTARALWQGLRPRHWLKNLLVFVPMLAGHAINGATALQSLVAFAAFCLCASSAYLLNDAMDAEDDRHHPTKRHRPIASGALSATLARGVSVLLALAALALCACYGRLLLAAVAVYFVSTVAYSMYLKRLLMVDTVTLALLHTMRVLGGCAATGIEPSFWLLAFSFFLFLSLALLKRHSELFNLERVGKEKTSGRGYATADRAPIGMLGMNSAFVSVVIFMLYFNSENVLKLYRHPSWLFGIVPLAMLWLGRLWVLSFRGEVNEDPLLYVSRDPVSLMVIAACAALGAAAV</sequence>
<evidence type="ECO:0000256" key="4">
    <source>
        <dbReference type="ARBA" id="ARBA00022989"/>
    </source>
</evidence>
<keyword evidence="8" id="KW-1185">Reference proteome</keyword>
<protein>
    <submittedName>
        <fullName evidence="7">UbiA family prenyltransferase</fullName>
    </submittedName>
</protein>
<feature type="transmembrane region" description="Helical" evidence="6">
    <location>
        <begin position="247"/>
        <end position="266"/>
    </location>
</feature>
<proteinExistence type="predicted"/>
<feature type="transmembrane region" description="Helical" evidence="6">
    <location>
        <begin position="278"/>
        <end position="301"/>
    </location>
</feature>
<accession>A0A6L8KB80</accession>
<name>A0A6L8KB80_9BURK</name>
<dbReference type="GO" id="GO:0016020">
    <property type="term" value="C:membrane"/>
    <property type="evidence" value="ECO:0007669"/>
    <property type="project" value="UniProtKB-SubCell"/>
</dbReference>
<dbReference type="Proteomes" id="UP000479335">
    <property type="component" value="Unassembled WGS sequence"/>
</dbReference>
<dbReference type="RefSeq" id="WP_161007003.1">
    <property type="nucleotide sequence ID" value="NZ_WWCN01000007.1"/>
</dbReference>
<keyword evidence="4 6" id="KW-1133">Transmembrane helix</keyword>
<comment type="subcellular location">
    <subcellularLocation>
        <location evidence="1">Membrane</location>
        <topology evidence="1">Multi-pass membrane protein</topology>
    </subcellularLocation>
</comment>
<feature type="transmembrane region" description="Helical" evidence="6">
    <location>
        <begin position="49"/>
        <end position="68"/>
    </location>
</feature>
<organism evidence="7 8">
    <name type="scientific">Duganella flavida</name>
    <dbReference type="NCBI Taxonomy" id="2692175"/>
    <lineage>
        <taxon>Bacteria</taxon>
        <taxon>Pseudomonadati</taxon>
        <taxon>Pseudomonadota</taxon>
        <taxon>Betaproteobacteria</taxon>
        <taxon>Burkholderiales</taxon>
        <taxon>Oxalobacteraceae</taxon>
        <taxon>Telluria group</taxon>
        <taxon>Duganella</taxon>
    </lineage>
</organism>
<reference evidence="7 8" key="1">
    <citation type="submission" date="2019-12" db="EMBL/GenBank/DDBJ databases">
        <title>Novel species isolated from a subtropical stream in China.</title>
        <authorList>
            <person name="Lu H."/>
        </authorList>
    </citation>
    <scope>NUCLEOTIDE SEQUENCE [LARGE SCALE GENOMIC DNA]</scope>
    <source>
        <strain evidence="7 8">FT135W</strain>
    </source>
</reference>
<keyword evidence="3 6" id="KW-0812">Transmembrane</keyword>
<feature type="transmembrane region" description="Helical" evidence="6">
    <location>
        <begin position="116"/>
        <end position="134"/>
    </location>
</feature>
<evidence type="ECO:0000256" key="6">
    <source>
        <dbReference type="SAM" id="Phobius"/>
    </source>
</evidence>
<evidence type="ECO:0000256" key="1">
    <source>
        <dbReference type="ARBA" id="ARBA00004141"/>
    </source>
</evidence>
<dbReference type="CDD" id="cd13963">
    <property type="entry name" value="PT_UbiA_2"/>
    <property type="match status" value="1"/>
</dbReference>
<comment type="caution">
    <text evidence="7">The sequence shown here is derived from an EMBL/GenBank/DDBJ whole genome shotgun (WGS) entry which is preliminary data.</text>
</comment>
<dbReference type="AlphaFoldDB" id="A0A6L8KB80"/>
<dbReference type="InterPro" id="IPR044878">
    <property type="entry name" value="UbiA_sf"/>
</dbReference>
<feature type="transmembrane region" description="Helical" evidence="6">
    <location>
        <begin position="88"/>
        <end position="110"/>
    </location>
</feature>
<keyword evidence="5 6" id="KW-0472">Membrane</keyword>